<dbReference type="Gene3D" id="1.10.287.950">
    <property type="entry name" value="Methyl-accepting chemotaxis protein"/>
    <property type="match status" value="1"/>
</dbReference>
<keyword evidence="4 6" id="KW-0472">Membrane</keyword>
<dbReference type="NCBIfam" id="TIGR03061">
    <property type="entry name" value="pip_yhgE_Nterm"/>
    <property type="match status" value="1"/>
</dbReference>
<dbReference type="InterPro" id="IPR017501">
    <property type="entry name" value="Phage_infect_YhgE_C"/>
</dbReference>
<feature type="transmembrane region" description="Helical" evidence="6">
    <location>
        <begin position="12"/>
        <end position="32"/>
    </location>
</feature>
<feature type="transmembrane region" description="Helical" evidence="6">
    <location>
        <begin position="648"/>
        <end position="669"/>
    </location>
</feature>
<dbReference type="Gene3D" id="3.40.1710.10">
    <property type="entry name" value="abc type-2 transporter like domain"/>
    <property type="match status" value="1"/>
</dbReference>
<keyword evidence="9" id="KW-1185">Reference proteome</keyword>
<reference evidence="9" key="1">
    <citation type="journal article" date="2019" name="Int. J. Syst. Evol. Microbiol.">
        <title>The Global Catalogue of Microorganisms (GCM) 10K type strain sequencing project: providing services to taxonomists for standard genome sequencing and annotation.</title>
        <authorList>
            <consortium name="The Broad Institute Genomics Platform"/>
            <consortium name="The Broad Institute Genome Sequencing Center for Infectious Disease"/>
            <person name="Wu L."/>
            <person name="Ma J."/>
        </authorList>
    </citation>
    <scope>NUCLEOTIDE SEQUENCE [LARGE SCALE GENOMIC DNA]</scope>
    <source>
        <strain evidence="9">CCUG 63287</strain>
    </source>
</reference>
<name>A0ABV9JFS1_9LACT</name>
<comment type="subcellular location">
    <subcellularLocation>
        <location evidence="1">Membrane</location>
        <topology evidence="1">Multi-pass membrane protein</topology>
    </subcellularLocation>
</comment>
<keyword evidence="5" id="KW-0175">Coiled coil</keyword>
<feature type="domain" description="ABC-2 type transporter transmembrane" evidence="7">
    <location>
        <begin position="13"/>
        <end position="160"/>
    </location>
</feature>
<dbReference type="SUPFAM" id="SSF58104">
    <property type="entry name" value="Methyl-accepting chemotaxis protein (MCP) signaling domain"/>
    <property type="match status" value="1"/>
</dbReference>
<evidence type="ECO:0000256" key="4">
    <source>
        <dbReference type="ARBA" id="ARBA00023136"/>
    </source>
</evidence>
<evidence type="ECO:0000313" key="9">
    <source>
        <dbReference type="Proteomes" id="UP001595987"/>
    </source>
</evidence>
<evidence type="ECO:0000256" key="6">
    <source>
        <dbReference type="SAM" id="Phobius"/>
    </source>
</evidence>
<keyword evidence="3 6" id="KW-1133">Transmembrane helix</keyword>
<evidence type="ECO:0000256" key="1">
    <source>
        <dbReference type="ARBA" id="ARBA00004141"/>
    </source>
</evidence>
<dbReference type="PANTHER" id="PTHR43077:SF5">
    <property type="entry name" value="PHAGE INFECTION PROTEIN"/>
    <property type="match status" value="1"/>
</dbReference>
<dbReference type="PANTHER" id="PTHR43077">
    <property type="entry name" value="TRANSPORT PERMEASE YVFS-RELATED"/>
    <property type="match status" value="1"/>
</dbReference>
<proteinExistence type="predicted"/>
<organism evidence="8 9">
    <name type="scientific">Lactococcus nasutitermitis</name>
    <dbReference type="NCBI Taxonomy" id="1652957"/>
    <lineage>
        <taxon>Bacteria</taxon>
        <taxon>Bacillati</taxon>
        <taxon>Bacillota</taxon>
        <taxon>Bacilli</taxon>
        <taxon>Lactobacillales</taxon>
        <taxon>Streptococcaceae</taxon>
        <taxon>Lactococcus</taxon>
    </lineage>
</organism>
<dbReference type="RefSeq" id="WP_213534975.1">
    <property type="nucleotide sequence ID" value="NZ_BOVQ01000004.1"/>
</dbReference>
<keyword evidence="2 6" id="KW-0812">Transmembrane</keyword>
<dbReference type="EMBL" id="JBHSGD010000005">
    <property type="protein sequence ID" value="MFC4652355.1"/>
    <property type="molecule type" value="Genomic_DNA"/>
</dbReference>
<feature type="transmembrane region" description="Helical" evidence="6">
    <location>
        <begin position="608"/>
        <end position="628"/>
    </location>
</feature>
<evidence type="ECO:0000256" key="3">
    <source>
        <dbReference type="ARBA" id="ARBA00022989"/>
    </source>
</evidence>
<dbReference type="InterPro" id="IPR017500">
    <property type="entry name" value="Phage_infect_YhgE_N"/>
</dbReference>
<dbReference type="NCBIfam" id="TIGR03057">
    <property type="entry name" value="xxxLxxG_by_4"/>
    <property type="match status" value="3"/>
</dbReference>
<sequence length="786" mass="83008">MLKKEWQAILKHKFFLVIMVVLALVPALYNWIFLSSMWNPYGHLQDLPVAVVNLDKSSELSGGKLNLGKDVVKEMKSGKELDYHFVSKEKAAKGMKNGDYYVVVTFPKNFSSHAASLMSSSPKQVTLNYQTSQGHNYISSKMGESAMAKLEAEVSKNITEKYTQAIFDNMSTLKSGMNQASDGADKLSDGSSTALTGSKTLSENLTKLSKSTVTFSDGAKDLNVGVDKYLSAVTQVQTGAVQLANGSNQFSAATEQLAAGTQTLTDKSKDISDGLSKFSETNDAAQKLQTASQQLLDGLTTLSAKTTLSASQKSNIATLQSNLTQLNQSIQDGTKNTDLSTDLTKQLNNVSSNLKDLSSQQAEAVMKLDLTAAQKTEVLNALQQSSSQNLQSVQTSLNAVAADLTTLQAQTQTLATAANQVLPGANEALTTLSNGMNQVNTAMTGQVLPGMNQLNTGLTSFHSVLQTGTSQLDTGFGQFSQALNQANSGAQQLAQKSETLKTGSNQLATGLTQLQGNNGTLTQGSNQLAQGASQLASGSKELSAGGNSLENGLSTINTGANHLAGALTGAKNGLSATNTAKINADSIARPLKVSHTDRDNTANNGVGMAPYMIAVALFVGAISTNIMLGTSLSHKQWKNGRDFILAKIGTNGVIAVGQALIVTGAVYALGLRANYGWGMLFGTILISLSFMALVTFLNMWLGKVGAFVSLVLLIVQLAASAGTYPLQLTAKVFQVINPWIPMTYAIRLLRQVISLQGNVGIYVLILGMITIIFTAGLGLFGKKVSI</sequence>
<feature type="coiled-coil region" evidence="5">
    <location>
        <begin position="316"/>
        <end position="360"/>
    </location>
</feature>
<feature type="transmembrane region" description="Helical" evidence="6">
    <location>
        <begin position="759"/>
        <end position="780"/>
    </location>
</feature>
<evidence type="ECO:0000259" key="7">
    <source>
        <dbReference type="Pfam" id="PF12698"/>
    </source>
</evidence>
<protein>
    <submittedName>
        <fullName evidence="8">YhgE/Pip family protein</fullName>
    </submittedName>
</protein>
<evidence type="ECO:0000313" key="8">
    <source>
        <dbReference type="EMBL" id="MFC4652355.1"/>
    </source>
</evidence>
<feature type="transmembrane region" description="Helical" evidence="6">
    <location>
        <begin position="704"/>
        <end position="724"/>
    </location>
</feature>
<feature type="transmembrane region" description="Helical" evidence="6">
    <location>
        <begin position="675"/>
        <end position="697"/>
    </location>
</feature>
<evidence type="ECO:0000256" key="2">
    <source>
        <dbReference type="ARBA" id="ARBA00022692"/>
    </source>
</evidence>
<dbReference type="InterPro" id="IPR051328">
    <property type="entry name" value="T7SS_ABC-Transporter"/>
</dbReference>
<accession>A0ABV9JFS1</accession>
<comment type="caution">
    <text evidence="8">The sequence shown here is derived from an EMBL/GenBank/DDBJ whole genome shotgun (WGS) entry which is preliminary data.</text>
</comment>
<evidence type="ECO:0000256" key="5">
    <source>
        <dbReference type="SAM" id="Coils"/>
    </source>
</evidence>
<dbReference type="InterPro" id="IPR013525">
    <property type="entry name" value="ABC2_TM"/>
</dbReference>
<dbReference type="Proteomes" id="UP001595987">
    <property type="component" value="Unassembled WGS sequence"/>
</dbReference>
<gene>
    <name evidence="8" type="ORF">ACFO26_05475</name>
</gene>
<dbReference type="NCBIfam" id="TIGR03062">
    <property type="entry name" value="pip_yhgE_Cterm"/>
    <property type="match status" value="1"/>
</dbReference>
<dbReference type="InterPro" id="IPR023908">
    <property type="entry name" value="xxxLxxG_rpt"/>
</dbReference>
<dbReference type="Pfam" id="PF12698">
    <property type="entry name" value="ABC2_membrane_3"/>
    <property type="match status" value="1"/>
</dbReference>